<evidence type="ECO:0000313" key="1">
    <source>
        <dbReference type="EMBL" id="KAK7936596.1"/>
    </source>
</evidence>
<organism evidence="1 2">
    <name type="scientific">Apiospora aurea</name>
    <dbReference type="NCBI Taxonomy" id="335848"/>
    <lineage>
        <taxon>Eukaryota</taxon>
        <taxon>Fungi</taxon>
        <taxon>Dikarya</taxon>
        <taxon>Ascomycota</taxon>
        <taxon>Pezizomycotina</taxon>
        <taxon>Sordariomycetes</taxon>
        <taxon>Xylariomycetidae</taxon>
        <taxon>Amphisphaeriales</taxon>
        <taxon>Apiosporaceae</taxon>
        <taxon>Apiospora</taxon>
    </lineage>
</organism>
<dbReference type="GeneID" id="92084318"/>
<gene>
    <name evidence="1" type="ORF">PG986_015034</name>
</gene>
<dbReference type="Proteomes" id="UP001391051">
    <property type="component" value="Unassembled WGS sequence"/>
</dbReference>
<keyword evidence="2" id="KW-1185">Reference proteome</keyword>
<reference evidence="1 2" key="1">
    <citation type="submission" date="2023-01" db="EMBL/GenBank/DDBJ databases">
        <title>Analysis of 21 Apiospora genomes using comparative genomics revels a genus with tremendous synthesis potential of carbohydrate active enzymes and secondary metabolites.</title>
        <authorList>
            <person name="Sorensen T."/>
        </authorList>
    </citation>
    <scope>NUCLEOTIDE SEQUENCE [LARGE SCALE GENOMIC DNA]</scope>
    <source>
        <strain evidence="1 2">CBS 24483</strain>
    </source>
</reference>
<dbReference type="EMBL" id="JAQQWE010000011">
    <property type="protein sequence ID" value="KAK7936596.1"/>
    <property type="molecule type" value="Genomic_DNA"/>
</dbReference>
<protein>
    <submittedName>
        <fullName evidence="1">Uncharacterized protein</fullName>
    </submittedName>
</protein>
<sequence>MADTAATMTVAAPEPGMLSMVQSPFIEFQGRPPDALPAPTATNGSYCCSTAGNYHSRTRTRCRDPGADGRRPPSSRLRTSALLYLRERKSCLASRGLGTEEELLLAKTDIMLWVLVDDFDVNPFTGARSEPIEAMVPVFPLVYPGIAISTHDDV</sequence>
<proteinExistence type="predicted"/>
<evidence type="ECO:0000313" key="2">
    <source>
        <dbReference type="Proteomes" id="UP001391051"/>
    </source>
</evidence>
<accession>A0ABR1PRQ3</accession>
<comment type="caution">
    <text evidence="1">The sequence shown here is derived from an EMBL/GenBank/DDBJ whole genome shotgun (WGS) entry which is preliminary data.</text>
</comment>
<name>A0ABR1PRQ3_9PEZI</name>
<dbReference type="RefSeq" id="XP_066692345.1">
    <property type="nucleotide sequence ID" value="XM_066851256.1"/>
</dbReference>